<dbReference type="Pfam" id="PF03713">
    <property type="entry name" value="DUF305"/>
    <property type="match status" value="1"/>
</dbReference>
<evidence type="ECO:0000259" key="1">
    <source>
        <dbReference type="Pfam" id="PF03713"/>
    </source>
</evidence>
<dbReference type="EMBL" id="MN739094">
    <property type="protein sequence ID" value="QHS88146.1"/>
    <property type="molecule type" value="Genomic_DNA"/>
</dbReference>
<name>A0A6C0B7T1_9ZZZZ</name>
<dbReference type="InterPro" id="IPR012347">
    <property type="entry name" value="Ferritin-like"/>
</dbReference>
<feature type="domain" description="DUF305" evidence="1">
    <location>
        <begin position="35"/>
        <end position="86"/>
    </location>
</feature>
<proteinExistence type="predicted"/>
<dbReference type="InterPro" id="IPR005183">
    <property type="entry name" value="DUF305_CopM-like"/>
</dbReference>
<dbReference type="AlphaFoldDB" id="A0A6C0B7T1"/>
<protein>
    <recommendedName>
        <fullName evidence="1">DUF305 domain-containing protein</fullName>
    </recommendedName>
</protein>
<organism evidence="2">
    <name type="scientific">viral metagenome</name>
    <dbReference type="NCBI Taxonomy" id="1070528"/>
    <lineage>
        <taxon>unclassified sequences</taxon>
        <taxon>metagenomes</taxon>
        <taxon>organismal metagenomes</taxon>
    </lineage>
</organism>
<sequence>MLKIITLCIIIFILYLFVIQYKEHSTNYPCNHDLTDDEYIDHMITHHEVAVYMSENHLHNTKNPILLDMLRHLIRLQTYEINLMKRTKITNKTNIEFNDEMSNKNIKMDKSYINTQGDFTKPNTPYLSNTYCDPSFFLKCLIIYTI</sequence>
<dbReference type="Gene3D" id="1.20.1260.10">
    <property type="match status" value="1"/>
</dbReference>
<reference evidence="2" key="1">
    <citation type="journal article" date="2020" name="Nature">
        <title>Giant virus diversity and host interactions through global metagenomics.</title>
        <authorList>
            <person name="Schulz F."/>
            <person name="Roux S."/>
            <person name="Paez-Espino D."/>
            <person name="Jungbluth S."/>
            <person name="Walsh D.A."/>
            <person name="Denef V.J."/>
            <person name="McMahon K.D."/>
            <person name="Konstantinidis K.T."/>
            <person name="Eloe-Fadrosh E.A."/>
            <person name="Kyrpides N.C."/>
            <person name="Woyke T."/>
        </authorList>
    </citation>
    <scope>NUCLEOTIDE SEQUENCE</scope>
    <source>
        <strain evidence="2">GVMAG-M-3300010158-55</strain>
    </source>
</reference>
<evidence type="ECO:0000313" key="2">
    <source>
        <dbReference type="EMBL" id="QHS88146.1"/>
    </source>
</evidence>
<accession>A0A6C0B7T1</accession>